<sequence length="314" mass="34514">MESTGSDKADPVSPRMERLVSSYLHSPKARSDIILPQFKHRLALARAWQIPPDSRVLDIGCGQGESSLVLAEVVGPDGHVTGIDTGPQDYGSPFTIGEAQSYIKDSIYNQRIEFLQTDAARLLSSVGQGAGQPTPVPTFDRAVLSHSLWYFEDFESICSLFRVLSNAGIRHVHVADYSYEASLPEQVPHVLASRAQALVHASWPPGPMRKVEGNIRAAPHPAKIIEIALAEGYTLLREDRITPDPGLRDGCWESEYVQTAVFRDSVARRGLDAESMAEVLALVEQVEQACGQMQAQGCDLLRTMDVWCATFELK</sequence>
<evidence type="ECO:0000259" key="1">
    <source>
        <dbReference type="Pfam" id="PF13847"/>
    </source>
</evidence>
<gene>
    <name evidence="3" type="ORF">D0859_01404</name>
    <name evidence="2" type="ORF">D0860_00436</name>
</gene>
<organism evidence="2 4">
    <name type="scientific">Hortaea werneckii</name>
    <name type="common">Black yeast</name>
    <name type="synonym">Cladosporium werneckii</name>
    <dbReference type="NCBI Taxonomy" id="91943"/>
    <lineage>
        <taxon>Eukaryota</taxon>
        <taxon>Fungi</taxon>
        <taxon>Dikarya</taxon>
        <taxon>Ascomycota</taxon>
        <taxon>Pezizomycotina</taxon>
        <taxon>Dothideomycetes</taxon>
        <taxon>Dothideomycetidae</taxon>
        <taxon>Mycosphaerellales</taxon>
        <taxon>Teratosphaeriaceae</taxon>
        <taxon>Hortaea</taxon>
    </lineage>
</organism>
<dbReference type="Gene3D" id="3.40.50.150">
    <property type="entry name" value="Vaccinia Virus protein VP39"/>
    <property type="match status" value="1"/>
</dbReference>
<dbReference type="EMBL" id="QWIS01000004">
    <property type="protein sequence ID" value="RMZ17515.1"/>
    <property type="molecule type" value="Genomic_DNA"/>
</dbReference>
<protein>
    <recommendedName>
        <fullName evidence="1">Methyltransferase domain-containing protein</fullName>
    </recommendedName>
</protein>
<dbReference type="AlphaFoldDB" id="A0A3M7HWQ6"/>
<feature type="domain" description="Methyltransferase" evidence="1">
    <location>
        <begin position="53"/>
        <end position="187"/>
    </location>
</feature>
<dbReference type="VEuPathDB" id="FungiDB:BTJ68_10582"/>
<dbReference type="InterPro" id="IPR025714">
    <property type="entry name" value="Methyltranfer_dom"/>
</dbReference>
<proteinExistence type="predicted"/>
<dbReference type="CDD" id="cd02440">
    <property type="entry name" value="AdoMet_MTases"/>
    <property type="match status" value="1"/>
</dbReference>
<dbReference type="EMBL" id="QWIT01000022">
    <property type="protein sequence ID" value="RMZ34485.1"/>
    <property type="molecule type" value="Genomic_DNA"/>
</dbReference>
<name>A0A3M7HWQ6_HORWE</name>
<evidence type="ECO:0000313" key="3">
    <source>
        <dbReference type="EMBL" id="RMZ34485.1"/>
    </source>
</evidence>
<reference evidence="4 5" key="1">
    <citation type="journal article" date="2018" name="BMC Genomics">
        <title>Genomic evidence for intraspecific hybridization in a clonal and extremely halotolerant yeast.</title>
        <authorList>
            <person name="Gostincar C."/>
            <person name="Stajich J.E."/>
            <person name="Zupancic J."/>
            <person name="Zalar P."/>
            <person name="Gunde-Cimerman N."/>
        </authorList>
    </citation>
    <scope>NUCLEOTIDE SEQUENCE [LARGE SCALE GENOMIC DNA]</scope>
    <source>
        <strain evidence="3 5">EXF-120</strain>
        <strain evidence="2 4">EXF-562</strain>
    </source>
</reference>
<dbReference type="Pfam" id="PF13847">
    <property type="entry name" value="Methyltransf_31"/>
    <property type="match status" value="1"/>
</dbReference>
<comment type="caution">
    <text evidence="2">The sequence shown here is derived from an EMBL/GenBank/DDBJ whole genome shotgun (WGS) entry which is preliminary data.</text>
</comment>
<dbReference type="SUPFAM" id="SSF53335">
    <property type="entry name" value="S-adenosyl-L-methionine-dependent methyltransferases"/>
    <property type="match status" value="1"/>
</dbReference>
<dbReference type="InterPro" id="IPR029063">
    <property type="entry name" value="SAM-dependent_MTases_sf"/>
</dbReference>
<dbReference type="Proteomes" id="UP000280598">
    <property type="component" value="Unassembled WGS sequence"/>
</dbReference>
<evidence type="ECO:0000313" key="4">
    <source>
        <dbReference type="Proteomes" id="UP000280598"/>
    </source>
</evidence>
<evidence type="ECO:0000313" key="5">
    <source>
        <dbReference type="Proteomes" id="UP000281677"/>
    </source>
</evidence>
<dbReference type="OrthoDB" id="8300214at2759"/>
<accession>A0A3M7HWQ6</accession>
<evidence type="ECO:0000313" key="2">
    <source>
        <dbReference type="EMBL" id="RMZ17515.1"/>
    </source>
</evidence>
<dbReference type="Proteomes" id="UP000281677">
    <property type="component" value="Unassembled WGS sequence"/>
</dbReference>